<evidence type="ECO:0000313" key="2">
    <source>
        <dbReference type="Proteomes" id="UP001168096"/>
    </source>
</evidence>
<comment type="caution">
    <text evidence="1">The sequence shown here is derived from an EMBL/GenBank/DDBJ whole genome shotgun (WGS) entry which is preliminary data.</text>
</comment>
<evidence type="ECO:0000313" key="1">
    <source>
        <dbReference type="EMBL" id="MFJ1471711.1"/>
    </source>
</evidence>
<accession>A0ACC7MMT0</accession>
<dbReference type="EMBL" id="JASNRB020000026">
    <property type="protein sequence ID" value="MFJ1471711.1"/>
    <property type="molecule type" value="Genomic_DNA"/>
</dbReference>
<dbReference type="Proteomes" id="UP001168096">
    <property type="component" value="Unassembled WGS sequence"/>
</dbReference>
<organism evidence="1 2">
    <name type="scientific">Massilia orientalis</name>
    <dbReference type="NCBI Taxonomy" id="3050128"/>
    <lineage>
        <taxon>Bacteria</taxon>
        <taxon>Pseudomonadati</taxon>
        <taxon>Pseudomonadota</taxon>
        <taxon>Betaproteobacteria</taxon>
        <taxon>Burkholderiales</taxon>
        <taxon>Oxalobacteraceae</taxon>
        <taxon>Telluria group</taxon>
        <taxon>Massilia</taxon>
    </lineage>
</organism>
<gene>
    <name evidence="1" type="ORF">QPK29_028665</name>
</gene>
<sequence>MKFQRQNNPNKYKRTGRNKICSAVALSLASLGPNVSKAQETLYAQDSVQSARQEAVTTGEWSNPNLSPDARAAAALAAMTHEEKIQIINANPIGVPRLGIQAVKETDASLGISNIGNLRKGFVATALPASLLLGSSWDTSLAFRSGEMVGSEARSNGFGILLGGGANLIRDPRAGRNFEYISEDPLLTGVLAGHSIAGVQSNKIISTLKHFALNNQETGRAVYSVDMDEKEMRETELLGFQIANEIGNPGSVMCSYNRVNDVYTCENSFLLNDVLRHEWNYKGFVMSDWGAVHSVESLVRGLDQKSGGNIDTKQFFSKELEPKLKDGSIPYKAVDLAVTRILRSLFASGVVDNPPLAGSRIDYGSHEKIAQAEAEGGIVLLQNENNFLPITFSPKRIAVIGGHAREGVLSGGGSSQVVPVGGFALEIPHKGPIKRSYGGLAPLKALLDTFPKSQVDYADGKDIAAAVALSRSADVVVIFAEKWSNESDDSADMSLGGGQDELISAVAEENKNTLVVLETGNPVLMPWASKVKSILAAWYPGQRGAVAIARIISGDVNPSGHLPVTWPLGIDQLPLPTLPGSDVPRANMEVRKAFGYQADRMPFRFRYPEGSDIGYRWFERNNKKPIYPFGFGRSYSSFRYDKFSVSNAKNGVTLRFRVKILASVMAPTYHRYICHVQVQRDVLLAGANRF</sequence>
<name>A0ACC7MMT0_9BURK</name>
<reference evidence="1" key="1">
    <citation type="submission" date="2024-11" db="EMBL/GenBank/DDBJ databases">
        <title>Description of Massilia orientalis sp. nov., isolated from rhizosphere soil of Ageratina adenophora.</title>
        <authorList>
            <person name="Wang Y."/>
        </authorList>
    </citation>
    <scope>NUCLEOTIDE SEQUENCE</scope>
    <source>
        <strain evidence="1">YIM B02787</strain>
    </source>
</reference>
<proteinExistence type="predicted"/>
<keyword evidence="2" id="KW-1185">Reference proteome</keyword>
<protein>
    <submittedName>
        <fullName evidence="1">Glycoside hydrolase family 3 protein</fullName>
    </submittedName>
</protein>
<keyword evidence="1" id="KW-0378">Hydrolase</keyword>